<accession>A0A484ZMV7</accession>
<dbReference type="EC" id="3.6.3.31" evidence="5"/>
<evidence type="ECO:0000256" key="2">
    <source>
        <dbReference type="ARBA" id="ARBA00022741"/>
    </source>
</evidence>
<feature type="domain" description="ABC transporter" evidence="4">
    <location>
        <begin position="5"/>
        <end position="235"/>
    </location>
</feature>
<dbReference type="PANTHER" id="PTHR42781">
    <property type="entry name" value="SPERMIDINE/PUTRESCINE IMPORT ATP-BINDING PROTEIN POTA"/>
    <property type="match status" value="1"/>
</dbReference>
<dbReference type="EMBL" id="CAADJA010000002">
    <property type="protein sequence ID" value="VFS49081.1"/>
    <property type="molecule type" value="Genomic_DNA"/>
</dbReference>
<keyword evidence="1" id="KW-0813">Transport</keyword>
<dbReference type="InterPro" id="IPR013611">
    <property type="entry name" value="Transp-assoc_OB_typ2"/>
</dbReference>
<evidence type="ECO:0000313" key="6">
    <source>
        <dbReference type="Proteomes" id="UP000373449"/>
    </source>
</evidence>
<dbReference type="SUPFAM" id="SSF52540">
    <property type="entry name" value="P-loop containing nucleoside triphosphate hydrolases"/>
    <property type="match status" value="1"/>
</dbReference>
<dbReference type="SUPFAM" id="SSF50331">
    <property type="entry name" value="MOP-like"/>
    <property type="match status" value="1"/>
</dbReference>
<evidence type="ECO:0000256" key="1">
    <source>
        <dbReference type="ARBA" id="ARBA00022448"/>
    </source>
</evidence>
<evidence type="ECO:0000313" key="5">
    <source>
        <dbReference type="EMBL" id="VFS49081.1"/>
    </source>
</evidence>
<dbReference type="Gene3D" id="2.40.50.100">
    <property type="match status" value="1"/>
</dbReference>
<dbReference type="InterPro" id="IPR027417">
    <property type="entry name" value="P-loop_NTPase"/>
</dbReference>
<dbReference type="InterPro" id="IPR008995">
    <property type="entry name" value="Mo/tungstate-bd_C_term_dom"/>
</dbReference>
<dbReference type="GO" id="GO:0016887">
    <property type="term" value="F:ATP hydrolysis activity"/>
    <property type="evidence" value="ECO:0007669"/>
    <property type="project" value="InterPro"/>
</dbReference>
<dbReference type="Proteomes" id="UP000373449">
    <property type="component" value="Unassembled WGS sequence"/>
</dbReference>
<dbReference type="GO" id="GO:0022857">
    <property type="term" value="F:transmembrane transporter activity"/>
    <property type="evidence" value="ECO:0007669"/>
    <property type="project" value="InterPro"/>
</dbReference>
<keyword evidence="3 5" id="KW-0067">ATP-binding</keyword>
<organism evidence="5 6">
    <name type="scientific">Budvicia aquatica</name>
    <dbReference type="NCBI Taxonomy" id="82979"/>
    <lineage>
        <taxon>Bacteria</taxon>
        <taxon>Pseudomonadati</taxon>
        <taxon>Pseudomonadota</taxon>
        <taxon>Gammaproteobacteria</taxon>
        <taxon>Enterobacterales</taxon>
        <taxon>Budviciaceae</taxon>
        <taxon>Budvicia</taxon>
    </lineage>
</organism>
<dbReference type="SMART" id="SM00382">
    <property type="entry name" value="AAA"/>
    <property type="match status" value="1"/>
</dbReference>
<dbReference type="Pfam" id="PF08402">
    <property type="entry name" value="TOBE_2"/>
    <property type="match status" value="1"/>
</dbReference>
<dbReference type="GO" id="GO:0005524">
    <property type="term" value="F:ATP binding"/>
    <property type="evidence" value="ECO:0007669"/>
    <property type="project" value="UniProtKB-KW"/>
</dbReference>
<dbReference type="AlphaFoldDB" id="A0A484ZMV7"/>
<name>A0A484ZMV7_9GAMM</name>
<gene>
    <name evidence="5" type="primary">potA_2</name>
    <name evidence="5" type="ORF">NCTC12282_03541</name>
</gene>
<keyword evidence="2" id="KW-0547">Nucleotide-binding</keyword>
<dbReference type="InterPro" id="IPR003593">
    <property type="entry name" value="AAA+_ATPase"/>
</dbReference>
<dbReference type="InterPro" id="IPR050093">
    <property type="entry name" value="ABC_SmlMolc_Importer"/>
</dbReference>
<dbReference type="InterPro" id="IPR003439">
    <property type="entry name" value="ABC_transporter-like_ATP-bd"/>
</dbReference>
<evidence type="ECO:0000259" key="4">
    <source>
        <dbReference type="PROSITE" id="PS50893"/>
    </source>
</evidence>
<reference evidence="5 6" key="1">
    <citation type="submission" date="2019-03" db="EMBL/GenBank/DDBJ databases">
        <authorList>
            <consortium name="Pathogen Informatics"/>
        </authorList>
    </citation>
    <scope>NUCLEOTIDE SEQUENCE [LARGE SCALE GENOMIC DNA]</scope>
    <source>
        <strain evidence="5 6">NCTC12282</strain>
    </source>
</reference>
<dbReference type="GO" id="GO:0043190">
    <property type="term" value="C:ATP-binding cassette (ABC) transporter complex"/>
    <property type="evidence" value="ECO:0007669"/>
    <property type="project" value="InterPro"/>
</dbReference>
<proteinExistence type="predicted"/>
<protein>
    <submittedName>
        <fullName evidence="5">Spermidine/putrescine import ATP-binding protein PotA</fullName>
        <ecNumber evidence="5">3.6.3.31</ecNumber>
    </submittedName>
</protein>
<keyword evidence="5" id="KW-0378">Hydrolase</keyword>
<dbReference type="Gene3D" id="3.40.50.300">
    <property type="entry name" value="P-loop containing nucleotide triphosphate hydrolases"/>
    <property type="match status" value="1"/>
</dbReference>
<dbReference type="PROSITE" id="PS50893">
    <property type="entry name" value="ABC_TRANSPORTER_2"/>
    <property type="match status" value="1"/>
</dbReference>
<sequence>MSVLLSINNVCKQFGQFRALHNINLDIRQGEFIVLLGPSGCGKTTLLRLIAGFLQPDTGNILIEGQDISHLPPYRRPLNTVFQNYALFPHMSVLDNVAYGPRRNGFNRTDAHEQARQVLDLVGLKEFESVFPMIYREVNSNELHLPAPSSIDQSFYCWDEPLSALDMRLRKRMQLELKHLQEKLGIAFVFVTHDQEEAMTLADRIVVMNAGRIEQEGSSNDIYRTPSSSFVAEFIGETNQIGYQVTGMNEIRLTINEQPIFWESHRISQQGVAILRPEHLQLVNKNNPIPAGHCQLHGTVSDIIALGSHSLVHLLVGEHVIVFRSTGFEGTELATGSLVCLSFNPTHLHLLGEAA</sequence>
<evidence type="ECO:0000256" key="3">
    <source>
        <dbReference type="ARBA" id="ARBA00022840"/>
    </source>
</evidence>
<dbReference type="PANTHER" id="PTHR42781:SF4">
    <property type="entry name" value="SPERMIDINE_PUTRESCINE IMPORT ATP-BINDING PROTEIN POTA"/>
    <property type="match status" value="1"/>
</dbReference>
<dbReference type="Pfam" id="PF00005">
    <property type="entry name" value="ABC_tran"/>
    <property type="match status" value="1"/>
</dbReference>